<dbReference type="PANTHER" id="PTHR18935">
    <property type="entry name" value="GOLGIN SUBFAMILY A MEMBER 4-LIKE ISOFORM X1"/>
    <property type="match status" value="1"/>
</dbReference>
<dbReference type="Proteomes" id="UP001333110">
    <property type="component" value="Unassembled WGS sequence"/>
</dbReference>
<organism evidence="5 6">
    <name type="scientific">Mycteria americana</name>
    <name type="common">Wood stork</name>
    <dbReference type="NCBI Taxonomy" id="33587"/>
    <lineage>
        <taxon>Eukaryota</taxon>
        <taxon>Metazoa</taxon>
        <taxon>Chordata</taxon>
        <taxon>Craniata</taxon>
        <taxon>Vertebrata</taxon>
        <taxon>Euteleostomi</taxon>
        <taxon>Archelosauria</taxon>
        <taxon>Archosauria</taxon>
        <taxon>Dinosauria</taxon>
        <taxon>Saurischia</taxon>
        <taxon>Theropoda</taxon>
        <taxon>Coelurosauria</taxon>
        <taxon>Aves</taxon>
        <taxon>Neognathae</taxon>
        <taxon>Neoaves</taxon>
        <taxon>Aequornithes</taxon>
        <taxon>Ciconiiformes</taxon>
        <taxon>Ciconiidae</taxon>
        <taxon>Mycteria</taxon>
    </lineage>
</organism>
<evidence type="ECO:0000313" key="5">
    <source>
        <dbReference type="EMBL" id="KAK4818526.1"/>
    </source>
</evidence>
<protein>
    <recommendedName>
        <fullName evidence="4">Janus kinase and microtubule-interacting protein C-terminal domain-containing protein</fullName>
    </recommendedName>
</protein>
<proteinExistence type="inferred from homology"/>
<sequence>MNCSSVGPFHGVQSFRNRLLQRGSPVGSQVLPANLLQCGLLSPRVHRSCQEPAPAWASHGVTVSFGCTPAPAWGPPWPAVDICSTVGLHGLQWISAPPWASMGCRGTACLTTAFTSGCKGSLCSGAWSTSCPSFSTALDVIPEALPPSLMGSALASESVDSETSSVTSYNTDKTDRTPATPEEDLEDSTPKEEAELRFCQLTREYQALQRAYALLQEQVGGTLDAEREARLTDVIARPLTIIFEGSWQLQEVPEDCKKANVTLVFKKGKKEDLGN</sequence>
<dbReference type="GO" id="GO:0050811">
    <property type="term" value="F:GABA receptor binding"/>
    <property type="evidence" value="ECO:0007669"/>
    <property type="project" value="TreeGrafter"/>
</dbReference>
<evidence type="ECO:0000256" key="2">
    <source>
        <dbReference type="ARBA" id="ARBA00023054"/>
    </source>
</evidence>
<reference evidence="5 6" key="1">
    <citation type="journal article" date="2023" name="J. Hered.">
        <title>Chromosome-level genome of the wood stork (Mycteria americana) provides insight into avian chromosome evolution.</title>
        <authorList>
            <person name="Flamio R. Jr."/>
            <person name="Ramstad K.M."/>
        </authorList>
    </citation>
    <scope>NUCLEOTIDE SEQUENCE [LARGE SCALE GENOMIC DNA]</scope>
    <source>
        <strain evidence="5">JAX WOST 10</strain>
    </source>
</reference>
<name>A0AAN7NV48_MYCAM</name>
<gene>
    <name evidence="5" type="ORF">QYF61_014362</name>
</gene>
<dbReference type="PANTHER" id="PTHR18935:SF6">
    <property type="entry name" value="JANUS KINASE AND MICROTUBULE-INTERACTING PROTEIN 1"/>
    <property type="match status" value="1"/>
</dbReference>
<accession>A0AAN7NV48</accession>
<evidence type="ECO:0000313" key="6">
    <source>
        <dbReference type="Proteomes" id="UP001333110"/>
    </source>
</evidence>
<keyword evidence="2" id="KW-0175">Coiled coil</keyword>
<dbReference type="AlphaFoldDB" id="A0AAN7NV48"/>
<dbReference type="InterPro" id="IPR024836">
    <property type="entry name" value="JAKMIP"/>
</dbReference>
<dbReference type="EMBL" id="JAUNZN010000007">
    <property type="protein sequence ID" value="KAK4818526.1"/>
    <property type="molecule type" value="Genomic_DNA"/>
</dbReference>
<evidence type="ECO:0000259" key="4">
    <source>
        <dbReference type="Pfam" id="PF16034"/>
    </source>
</evidence>
<feature type="domain" description="Janus kinase and microtubule-interacting protein C-terminal" evidence="4">
    <location>
        <begin position="157"/>
        <end position="232"/>
    </location>
</feature>
<comment type="caution">
    <text evidence="5">The sequence shown here is derived from an EMBL/GenBank/DDBJ whole genome shotgun (WGS) entry which is preliminary data.</text>
</comment>
<dbReference type="GO" id="GO:0008017">
    <property type="term" value="F:microtubule binding"/>
    <property type="evidence" value="ECO:0007669"/>
    <property type="project" value="InterPro"/>
</dbReference>
<evidence type="ECO:0000256" key="3">
    <source>
        <dbReference type="SAM" id="MobiDB-lite"/>
    </source>
</evidence>
<feature type="compositionally biased region" description="Low complexity" evidence="3">
    <location>
        <begin position="156"/>
        <end position="168"/>
    </location>
</feature>
<dbReference type="Pfam" id="PF16034">
    <property type="entry name" value="JAKMIP_CC3"/>
    <property type="match status" value="1"/>
</dbReference>
<feature type="region of interest" description="Disordered" evidence="3">
    <location>
        <begin position="156"/>
        <end position="192"/>
    </location>
</feature>
<comment type="similarity">
    <text evidence="1">Belongs to the JAKMIP family.</text>
</comment>
<evidence type="ECO:0000256" key="1">
    <source>
        <dbReference type="ARBA" id="ARBA00005239"/>
    </source>
</evidence>
<dbReference type="InterPro" id="IPR031994">
    <property type="entry name" value="JAKMIP_C"/>
</dbReference>
<dbReference type="GO" id="GO:0019900">
    <property type="term" value="F:kinase binding"/>
    <property type="evidence" value="ECO:0007669"/>
    <property type="project" value="InterPro"/>
</dbReference>
<keyword evidence="6" id="KW-1185">Reference proteome</keyword>